<dbReference type="GO" id="GO:0045944">
    <property type="term" value="P:positive regulation of transcription by RNA polymerase II"/>
    <property type="evidence" value="ECO:0007669"/>
    <property type="project" value="TreeGrafter"/>
</dbReference>
<dbReference type="AlphaFoldDB" id="A0A8J4WWY2"/>
<feature type="region of interest" description="Disordered" evidence="2">
    <location>
        <begin position="105"/>
        <end position="486"/>
    </location>
</feature>
<feature type="region of interest" description="Disordered" evidence="2">
    <location>
        <begin position="1"/>
        <end position="71"/>
    </location>
</feature>
<dbReference type="PANTHER" id="PTHR15268">
    <property type="entry name" value="THRAP3/BCLAF1"/>
    <property type="match status" value="1"/>
</dbReference>
<protein>
    <submittedName>
        <fullName evidence="3">BCLAF1 and THRAP3 family member 3-like</fullName>
    </submittedName>
</protein>
<dbReference type="EMBL" id="QNUK01000378">
    <property type="protein sequence ID" value="KAF5894377.1"/>
    <property type="molecule type" value="Genomic_DNA"/>
</dbReference>
<feature type="compositionally biased region" description="Basic and acidic residues" evidence="2">
    <location>
        <begin position="331"/>
        <end position="362"/>
    </location>
</feature>
<organism evidence="3 4">
    <name type="scientific">Clarias magur</name>
    <name type="common">Asian catfish</name>
    <name type="synonym">Macropteronotus magur</name>
    <dbReference type="NCBI Taxonomy" id="1594786"/>
    <lineage>
        <taxon>Eukaryota</taxon>
        <taxon>Metazoa</taxon>
        <taxon>Chordata</taxon>
        <taxon>Craniata</taxon>
        <taxon>Vertebrata</taxon>
        <taxon>Euteleostomi</taxon>
        <taxon>Actinopterygii</taxon>
        <taxon>Neopterygii</taxon>
        <taxon>Teleostei</taxon>
        <taxon>Ostariophysi</taxon>
        <taxon>Siluriformes</taxon>
        <taxon>Clariidae</taxon>
        <taxon>Clarias</taxon>
    </lineage>
</organism>
<feature type="compositionally biased region" description="Basic residues" evidence="2">
    <location>
        <begin position="733"/>
        <end position="747"/>
    </location>
</feature>
<feature type="compositionally biased region" description="Basic and acidic residues" evidence="2">
    <location>
        <begin position="146"/>
        <end position="159"/>
    </location>
</feature>
<feature type="compositionally biased region" description="Polar residues" evidence="2">
    <location>
        <begin position="748"/>
        <end position="759"/>
    </location>
</feature>
<reference evidence="3" key="1">
    <citation type="submission" date="2020-07" db="EMBL/GenBank/DDBJ databases">
        <title>Clarias magur genome sequencing, assembly and annotation.</title>
        <authorList>
            <person name="Kushwaha B."/>
            <person name="Kumar R."/>
            <person name="Das P."/>
            <person name="Joshi C.G."/>
            <person name="Kumar D."/>
            <person name="Nagpure N.S."/>
            <person name="Pandey M."/>
            <person name="Agarwal S."/>
            <person name="Srivastava S."/>
            <person name="Singh M."/>
            <person name="Sahoo L."/>
            <person name="Jayasankar P."/>
            <person name="Meher P.K."/>
            <person name="Koringa P.G."/>
            <person name="Iquebal M.A."/>
            <person name="Das S.P."/>
            <person name="Bit A."/>
            <person name="Patnaik S."/>
            <person name="Patel N."/>
            <person name="Shah T.M."/>
            <person name="Hinsu A."/>
            <person name="Jena J.K."/>
        </authorList>
    </citation>
    <scope>NUCLEOTIDE SEQUENCE</scope>
    <source>
        <strain evidence="3">CIFAMagur01</strain>
        <tissue evidence="3">Testis</tissue>
    </source>
</reference>
<accession>A0A8J4WWY2</accession>
<dbReference type="GO" id="GO:0003712">
    <property type="term" value="F:transcription coregulator activity"/>
    <property type="evidence" value="ECO:0007669"/>
    <property type="project" value="TreeGrafter"/>
</dbReference>
<feature type="region of interest" description="Disordered" evidence="2">
    <location>
        <begin position="733"/>
        <end position="777"/>
    </location>
</feature>
<evidence type="ECO:0000256" key="1">
    <source>
        <dbReference type="ARBA" id="ARBA00006481"/>
    </source>
</evidence>
<feature type="compositionally biased region" description="Basic and acidic residues" evidence="2">
    <location>
        <begin position="760"/>
        <end position="777"/>
    </location>
</feature>
<name>A0A8J4WWY2_CLAMG</name>
<dbReference type="Proteomes" id="UP000727407">
    <property type="component" value="Unassembled WGS sequence"/>
</dbReference>
<dbReference type="OrthoDB" id="9935637at2759"/>
<sequence>MRQTGPGVTMSRHRSRSPLHSRNSALLGRRDGYYGEQHHVPVRSDSWRDSGNVDNRNTEGDVHWDNASSQAEEQVDHWAKFIEAIGRAEKRKAVSVSRYHAKDGVQSFQEDSAHSSRQLSRERLPSPETSHYSVEHHHRIQSPGQRRNEQEAAHADRRYSRSSSPRHSQAKRHYRMDQGYQGEGRGDRYERSSYSERSLKSNYTEHQLHFKEYQDLDPQEEYSTSHRNFSPHRAPVIVEHDHGIPKDDVRLHNPGRDRERPRSRDPARDRDHPRNRDLIREHPRSHDPVRDRERPRDSGYVRDREHPRNRDPIMGREHPRSSGAVGYQDLPRSHDPVSDRELPRSHDPLRTRDPSGDRDYLKSGEAQRGSDLSRGRESSRSKELRNHARDYNHPPGMTHGGLSTYHAREDASFRNSLDERGSPLRGQREHKEQPRMGSHPKEPHRPRAVDDRDFRMDERDRARASGLDWEEGRQPRRNHGGVLGQRNVPKRNLQHRNPSHPGARKDFASHETLKIKVDMSRPVGQSSHLGYSSERQLSLDLVNVGRQRLDFLPMLEHSGTFRETAVHSGTFAQEIITLVHQVKENYFQGQGISLNDRFSNEQEYSMLDDFAAEEQEMEVISSVVNRPLGSTSLDTQIFCKIGPLQSQRKPHVPAPGDLRHDLDRKRQERLEGVKITIAGGNFSQILAQSQERESVYVGGLQEASWDEDVPQQTEHWDDPCEKQPVQSFNNRRNFGRVRSRPGPRIKKNTNNVSVSTLSRSGRDHYMEESRRSCGDPA</sequence>
<feature type="compositionally biased region" description="Basic and acidic residues" evidence="2">
    <location>
        <begin position="238"/>
        <end position="320"/>
    </location>
</feature>
<gene>
    <name evidence="3" type="ORF">DAT39_015922</name>
</gene>
<dbReference type="InterPro" id="IPR029199">
    <property type="entry name" value="THRAP3_BCLAF1"/>
</dbReference>
<feature type="compositionally biased region" description="Basic and acidic residues" evidence="2">
    <location>
        <begin position="111"/>
        <end position="125"/>
    </location>
</feature>
<feature type="compositionally biased region" description="Basic and acidic residues" evidence="2">
    <location>
        <begin position="406"/>
        <end position="463"/>
    </location>
</feature>
<feature type="compositionally biased region" description="Basic and acidic residues" evidence="2">
    <location>
        <begin position="371"/>
        <end position="392"/>
    </location>
</feature>
<dbReference type="Pfam" id="PF15440">
    <property type="entry name" value="THRAP3_BCLAF1"/>
    <property type="match status" value="1"/>
</dbReference>
<comment type="similarity">
    <text evidence="1">Belongs to the BCLAF1/THRAP3 family.</text>
</comment>
<dbReference type="GO" id="GO:0003677">
    <property type="term" value="F:DNA binding"/>
    <property type="evidence" value="ECO:0007669"/>
    <property type="project" value="TreeGrafter"/>
</dbReference>
<proteinExistence type="inferred from homology"/>
<evidence type="ECO:0000313" key="3">
    <source>
        <dbReference type="EMBL" id="KAF5894377.1"/>
    </source>
</evidence>
<evidence type="ECO:0000256" key="2">
    <source>
        <dbReference type="SAM" id="MobiDB-lite"/>
    </source>
</evidence>
<feature type="compositionally biased region" description="Basic and acidic residues" evidence="2">
    <location>
        <begin position="184"/>
        <end position="199"/>
    </location>
</feature>
<dbReference type="GO" id="GO:0016592">
    <property type="term" value="C:mediator complex"/>
    <property type="evidence" value="ECO:0007669"/>
    <property type="project" value="TreeGrafter"/>
</dbReference>
<evidence type="ECO:0000313" key="4">
    <source>
        <dbReference type="Proteomes" id="UP000727407"/>
    </source>
</evidence>
<feature type="compositionally biased region" description="Basic and acidic residues" evidence="2">
    <location>
        <begin position="28"/>
        <end position="39"/>
    </location>
</feature>
<comment type="caution">
    <text evidence="3">The sequence shown here is derived from an EMBL/GenBank/DDBJ whole genome shotgun (WGS) entry which is preliminary data.</text>
</comment>
<dbReference type="PANTHER" id="PTHR15268:SF17">
    <property type="entry name" value="BCLAF1 AND THRAP3 FAMILY MEMBER 3"/>
    <property type="match status" value="1"/>
</dbReference>
<keyword evidence="4" id="KW-1185">Reference proteome</keyword>